<evidence type="ECO:0000256" key="1">
    <source>
        <dbReference type="ARBA" id="ARBA00007074"/>
    </source>
</evidence>
<evidence type="ECO:0000256" key="2">
    <source>
        <dbReference type="ARBA" id="ARBA00022670"/>
    </source>
</evidence>
<name>A0A3B0V4J8_9ZZZZ</name>
<proteinExistence type="inferred from homology"/>
<dbReference type="InterPro" id="IPR038765">
    <property type="entry name" value="Papain-like_cys_pep_sf"/>
</dbReference>
<keyword evidence="4" id="KW-0788">Thiol protease</keyword>
<accession>A0A3B0V4J8</accession>
<evidence type="ECO:0000259" key="5">
    <source>
        <dbReference type="PROSITE" id="PS51935"/>
    </source>
</evidence>
<dbReference type="InterPro" id="IPR051202">
    <property type="entry name" value="Peptidase_C40"/>
</dbReference>
<dbReference type="Gene3D" id="3.90.1720.10">
    <property type="entry name" value="endopeptidase domain like (from Nostoc punctiforme)"/>
    <property type="match status" value="1"/>
</dbReference>
<organism evidence="6">
    <name type="scientific">hydrothermal vent metagenome</name>
    <dbReference type="NCBI Taxonomy" id="652676"/>
    <lineage>
        <taxon>unclassified sequences</taxon>
        <taxon>metagenomes</taxon>
        <taxon>ecological metagenomes</taxon>
    </lineage>
</organism>
<gene>
    <name evidence="6" type="ORF">MNBD_BACTEROID04-1821</name>
</gene>
<dbReference type="Pfam" id="PF18348">
    <property type="entry name" value="SH3_16"/>
    <property type="match status" value="1"/>
</dbReference>
<evidence type="ECO:0000256" key="3">
    <source>
        <dbReference type="ARBA" id="ARBA00022801"/>
    </source>
</evidence>
<dbReference type="AlphaFoldDB" id="A0A3B0V4J8"/>
<dbReference type="InterPro" id="IPR000064">
    <property type="entry name" value="NLP_P60_dom"/>
</dbReference>
<comment type="similarity">
    <text evidence="1">Belongs to the peptidase C40 family.</text>
</comment>
<keyword evidence="3" id="KW-0378">Hydrolase</keyword>
<sequence length="256" mass="29504">MHYGICNLSIVPLRIEPNDSSEMISQLLFGEHFKILEIRKEWSRIRIAYDNYEGWIDNKQYEEITNETFYKLENSIPTLAAELIDFATDKEQNFITVSMGSNLPFYNNQNLIINTNSFQYEGAIISQKTPKELIIETAFKYLNSPYLWGGKTPFGIDCSGFTQMVYKLCGYKLLRDASQQASQGEVLSFIEESEPGDLAFFDNQEGIITHVGIIMPDNYIIHAYGKVRVDRLDHSGIFNINSHKHTHKLRVIKKII</sequence>
<feature type="domain" description="NlpC/P60" evidence="5">
    <location>
        <begin position="128"/>
        <end position="252"/>
    </location>
</feature>
<dbReference type="Gene3D" id="2.30.30.40">
    <property type="entry name" value="SH3 Domains"/>
    <property type="match status" value="1"/>
</dbReference>
<keyword evidence="2" id="KW-0645">Protease</keyword>
<evidence type="ECO:0000313" key="6">
    <source>
        <dbReference type="EMBL" id="VAW26876.1"/>
    </source>
</evidence>
<dbReference type="GO" id="GO:0008234">
    <property type="term" value="F:cysteine-type peptidase activity"/>
    <property type="evidence" value="ECO:0007669"/>
    <property type="project" value="UniProtKB-KW"/>
</dbReference>
<dbReference type="SUPFAM" id="SSF54001">
    <property type="entry name" value="Cysteine proteinases"/>
    <property type="match status" value="1"/>
</dbReference>
<dbReference type="PANTHER" id="PTHR47053:SF1">
    <property type="entry name" value="MUREIN DD-ENDOPEPTIDASE MEPH-RELATED"/>
    <property type="match status" value="1"/>
</dbReference>
<evidence type="ECO:0000256" key="4">
    <source>
        <dbReference type="ARBA" id="ARBA00022807"/>
    </source>
</evidence>
<dbReference type="PROSITE" id="PS51935">
    <property type="entry name" value="NLPC_P60"/>
    <property type="match status" value="1"/>
</dbReference>
<reference evidence="6" key="1">
    <citation type="submission" date="2018-06" db="EMBL/GenBank/DDBJ databases">
        <authorList>
            <person name="Zhirakovskaya E."/>
        </authorList>
    </citation>
    <scope>NUCLEOTIDE SEQUENCE</scope>
</reference>
<dbReference type="Pfam" id="PF00877">
    <property type="entry name" value="NLPC_P60"/>
    <property type="match status" value="1"/>
</dbReference>
<protein>
    <submittedName>
        <fullName evidence="6">Dipeptidyl peptidase VI</fullName>
    </submittedName>
</protein>
<dbReference type="PANTHER" id="PTHR47053">
    <property type="entry name" value="MUREIN DD-ENDOPEPTIDASE MEPH-RELATED"/>
    <property type="match status" value="1"/>
</dbReference>
<dbReference type="GO" id="GO:0006508">
    <property type="term" value="P:proteolysis"/>
    <property type="evidence" value="ECO:0007669"/>
    <property type="project" value="UniProtKB-KW"/>
</dbReference>
<dbReference type="InterPro" id="IPR041382">
    <property type="entry name" value="SH3_16"/>
</dbReference>
<dbReference type="EMBL" id="UOER01000647">
    <property type="protein sequence ID" value="VAW26876.1"/>
    <property type="molecule type" value="Genomic_DNA"/>
</dbReference>